<evidence type="ECO:0000259" key="5">
    <source>
        <dbReference type="Pfam" id="PF08386"/>
    </source>
</evidence>
<feature type="chain" id="PRO_5004208975" description="Peptidase S33 tripeptidyl aminopeptidase-like C-terminal domain-containing protein" evidence="3">
    <location>
        <begin position="18"/>
        <end position="524"/>
    </location>
</feature>
<dbReference type="RefSeq" id="XP_001226979.1">
    <property type="nucleotide sequence ID" value="XM_001226978.1"/>
</dbReference>
<evidence type="ECO:0008006" key="8">
    <source>
        <dbReference type="Google" id="ProtNLM"/>
    </source>
</evidence>
<dbReference type="HOGENOM" id="CLU_013364_5_0_1"/>
<sequence>MLVTTLLHVLIAAGVAASKCSNPHHPPPPKGLTWGPCPPTQNPNNVTIDCTTLEVPLDYANKESNEKLTLNLVRYPATAEKKLGTILTNFGGPGQEGLSNMPIYGPLFSPILKDQYDFVSWDPRGSGQALRFQCVPPENITFILGSNGANASATAAEELWAEAAAAADLCYEKNKDHGHLIGQVYSARDMDRIVDALGDDKLKYWGISGGTTLGAVYGALFPERVGSVLLDGVLNSHQYYSKTGEDESYAAADRAVRGFLEGCLAFPERCALYREGRTADQLEDEISTLFQNLKTNPIPITLPGSDTPAGFIRYWDVLSIFYLAMYRPGQFISIATALDGLLTGNLTTAIAALTPAPTSGTPNPDVGPPAAEAILGIRCGDKKPRVDTLDGMRPTYLDFEGTTRWFLDFWGHSNHFVCAQWKFEARERYEGDFHVETANPILFVGNTYDPVTPFESARNMSESFVNGALLHLNGFGHLSISDESDCVNDAIYNFFVKGEYPEKDTVCQPNLPIFHPDRKEIFNA</sequence>
<dbReference type="GO" id="GO:0016787">
    <property type="term" value="F:hydrolase activity"/>
    <property type="evidence" value="ECO:0007669"/>
    <property type="project" value="UniProtKB-KW"/>
</dbReference>
<dbReference type="InParanoid" id="Q2GSK2"/>
<dbReference type="OrthoDB" id="425534at2759"/>
<dbReference type="PANTHER" id="PTHR43248:SF25">
    <property type="entry name" value="AB HYDROLASE-1 DOMAIN-CONTAINING PROTEIN-RELATED"/>
    <property type="match status" value="1"/>
</dbReference>
<dbReference type="STRING" id="306901.Q2GSK2"/>
<dbReference type="InterPro" id="IPR000073">
    <property type="entry name" value="AB_hydrolase_1"/>
</dbReference>
<dbReference type="EMBL" id="CH408034">
    <property type="protein sequence ID" value="EAQ85038.1"/>
    <property type="molecule type" value="Genomic_DNA"/>
</dbReference>
<dbReference type="InterPro" id="IPR029058">
    <property type="entry name" value="AB_hydrolase_fold"/>
</dbReference>
<keyword evidence="2" id="KW-0378">Hydrolase</keyword>
<dbReference type="Gene3D" id="3.40.50.1820">
    <property type="entry name" value="alpha/beta hydrolase"/>
    <property type="match status" value="1"/>
</dbReference>
<dbReference type="SUPFAM" id="SSF53474">
    <property type="entry name" value="alpha/beta-Hydrolases"/>
    <property type="match status" value="1"/>
</dbReference>
<dbReference type="VEuPathDB" id="FungiDB:CHGG_09052"/>
<dbReference type="InterPro" id="IPR013595">
    <property type="entry name" value="Pept_S33_TAP-like_C"/>
</dbReference>
<keyword evidence="3" id="KW-0732">Signal</keyword>
<dbReference type="Pfam" id="PF00561">
    <property type="entry name" value="Abhydrolase_1"/>
    <property type="match status" value="1"/>
</dbReference>
<dbReference type="ESTHER" id="chagb-q2gsk2">
    <property type="family name" value="AlphaBeta_hydrolase"/>
</dbReference>
<keyword evidence="7" id="KW-1185">Reference proteome</keyword>
<feature type="domain" description="Peptidase S33 tripeptidyl aminopeptidase-like C-terminal" evidence="5">
    <location>
        <begin position="410"/>
        <end position="507"/>
    </location>
</feature>
<evidence type="ECO:0000256" key="3">
    <source>
        <dbReference type="SAM" id="SignalP"/>
    </source>
</evidence>
<protein>
    <recommendedName>
        <fullName evidence="8">Peptidase S33 tripeptidyl aminopeptidase-like C-terminal domain-containing protein</fullName>
    </recommendedName>
</protein>
<comment type="similarity">
    <text evidence="1">Belongs to the peptidase S33 family.</text>
</comment>
<proteinExistence type="inferred from homology"/>
<dbReference type="eggNOG" id="ENOG502RZ4D">
    <property type="taxonomic scope" value="Eukaryota"/>
</dbReference>
<feature type="signal peptide" evidence="3">
    <location>
        <begin position="1"/>
        <end position="17"/>
    </location>
</feature>
<dbReference type="PANTHER" id="PTHR43248">
    <property type="entry name" value="2-SUCCINYL-6-HYDROXY-2,4-CYCLOHEXADIENE-1-CARBOXYLATE SYNTHASE"/>
    <property type="match status" value="1"/>
</dbReference>
<dbReference type="Pfam" id="PF08386">
    <property type="entry name" value="Abhydrolase_4"/>
    <property type="match status" value="1"/>
</dbReference>
<organism evidence="6 7">
    <name type="scientific">Chaetomium globosum (strain ATCC 6205 / CBS 148.51 / DSM 1962 / NBRC 6347 / NRRL 1970)</name>
    <name type="common">Soil fungus</name>
    <dbReference type="NCBI Taxonomy" id="306901"/>
    <lineage>
        <taxon>Eukaryota</taxon>
        <taxon>Fungi</taxon>
        <taxon>Dikarya</taxon>
        <taxon>Ascomycota</taxon>
        <taxon>Pezizomycotina</taxon>
        <taxon>Sordariomycetes</taxon>
        <taxon>Sordariomycetidae</taxon>
        <taxon>Sordariales</taxon>
        <taxon>Chaetomiaceae</taxon>
        <taxon>Chaetomium</taxon>
    </lineage>
</organism>
<evidence type="ECO:0000313" key="7">
    <source>
        <dbReference type="Proteomes" id="UP000001056"/>
    </source>
</evidence>
<dbReference type="GeneID" id="4395311"/>
<dbReference type="Proteomes" id="UP000001056">
    <property type="component" value="Unassembled WGS sequence"/>
</dbReference>
<evidence type="ECO:0000256" key="1">
    <source>
        <dbReference type="ARBA" id="ARBA00010088"/>
    </source>
</evidence>
<evidence type="ECO:0000259" key="4">
    <source>
        <dbReference type="Pfam" id="PF00561"/>
    </source>
</evidence>
<dbReference type="AlphaFoldDB" id="Q2GSK2"/>
<evidence type="ECO:0000313" key="6">
    <source>
        <dbReference type="EMBL" id="EAQ85038.1"/>
    </source>
</evidence>
<dbReference type="InterPro" id="IPR051601">
    <property type="entry name" value="Serine_prot/Carboxylest_S33"/>
</dbReference>
<accession>Q2GSK2</accession>
<reference evidence="7" key="1">
    <citation type="journal article" date="2015" name="Genome Announc.">
        <title>Draft genome sequence of the cellulolytic fungus Chaetomium globosum.</title>
        <authorList>
            <person name="Cuomo C.A."/>
            <person name="Untereiner W.A."/>
            <person name="Ma L.-J."/>
            <person name="Grabherr M."/>
            <person name="Birren B.W."/>
        </authorList>
    </citation>
    <scope>NUCLEOTIDE SEQUENCE [LARGE SCALE GENOMIC DNA]</scope>
    <source>
        <strain evidence="7">ATCC 6205 / CBS 148.51 / DSM 1962 / NBRC 6347 / NRRL 1970</strain>
    </source>
</reference>
<feature type="domain" description="AB hydrolase-1" evidence="4">
    <location>
        <begin position="93"/>
        <end position="238"/>
    </location>
</feature>
<gene>
    <name evidence="6" type="ORF">CHGG_09052</name>
</gene>
<evidence type="ECO:0000256" key="2">
    <source>
        <dbReference type="ARBA" id="ARBA00022801"/>
    </source>
</evidence>
<name>Q2GSK2_CHAGB</name>